<comment type="catalytic activity">
    <reaction evidence="8">
        <text>(sulfur carrier)-H + L-cysteine = (sulfur carrier)-SH + L-alanine</text>
        <dbReference type="Rhea" id="RHEA:43892"/>
        <dbReference type="Rhea" id="RHEA-COMP:14737"/>
        <dbReference type="Rhea" id="RHEA-COMP:14739"/>
        <dbReference type="ChEBI" id="CHEBI:29917"/>
        <dbReference type="ChEBI" id="CHEBI:35235"/>
        <dbReference type="ChEBI" id="CHEBI:57972"/>
        <dbReference type="ChEBI" id="CHEBI:64428"/>
        <dbReference type="EC" id="2.8.1.7"/>
    </reaction>
</comment>
<accession>A0A0P9CMZ9</accession>
<dbReference type="PANTHER" id="PTHR11601">
    <property type="entry name" value="CYSTEINE DESULFURYLASE FAMILY MEMBER"/>
    <property type="match status" value="1"/>
</dbReference>
<dbReference type="GO" id="GO:0046872">
    <property type="term" value="F:metal ion binding"/>
    <property type="evidence" value="ECO:0007669"/>
    <property type="project" value="UniProtKB-KW"/>
</dbReference>
<dbReference type="STRING" id="381306.AN478_06695"/>
<dbReference type="SUPFAM" id="SSF53383">
    <property type="entry name" value="PLP-dependent transferases"/>
    <property type="match status" value="1"/>
</dbReference>
<evidence type="ECO:0000256" key="2">
    <source>
        <dbReference type="ARBA" id="ARBA00006490"/>
    </source>
</evidence>
<dbReference type="Proteomes" id="UP000183104">
    <property type="component" value="Unassembled WGS sequence"/>
</dbReference>
<reference evidence="11" key="1">
    <citation type="submission" date="2016-10" db="EMBL/GenBank/DDBJ databases">
        <authorList>
            <person name="Varghese N."/>
        </authorList>
    </citation>
    <scope>NUCLEOTIDE SEQUENCE [LARGE SCALE GENOMIC DNA]</scope>
    <source>
        <strain evidence="11">HL 19</strain>
    </source>
</reference>
<keyword evidence="3" id="KW-0808">Transferase</keyword>
<dbReference type="InterPro" id="IPR015421">
    <property type="entry name" value="PyrdxlP-dep_Trfase_major"/>
</dbReference>
<dbReference type="OrthoDB" id="9808002at2"/>
<comment type="similarity">
    <text evidence="2">Belongs to the class-V pyridoxal-phosphate-dependent aminotransferase family. NifS/IscS subfamily.</text>
</comment>
<dbReference type="GO" id="GO:0031071">
    <property type="term" value="F:cysteine desulfurase activity"/>
    <property type="evidence" value="ECO:0007669"/>
    <property type="project" value="UniProtKB-EC"/>
</dbReference>
<evidence type="ECO:0000313" key="11">
    <source>
        <dbReference type="Proteomes" id="UP000183104"/>
    </source>
</evidence>
<evidence type="ECO:0000256" key="8">
    <source>
        <dbReference type="ARBA" id="ARBA00050776"/>
    </source>
</evidence>
<keyword evidence="6" id="KW-0408">Iron</keyword>
<dbReference type="InterPro" id="IPR015422">
    <property type="entry name" value="PyrdxlP-dep_Trfase_small"/>
</dbReference>
<evidence type="ECO:0000256" key="3">
    <source>
        <dbReference type="ARBA" id="ARBA00022679"/>
    </source>
</evidence>
<dbReference type="PIRSF" id="PIRSF005572">
    <property type="entry name" value="NifS"/>
    <property type="match status" value="1"/>
</dbReference>
<dbReference type="Pfam" id="PF00266">
    <property type="entry name" value="Aminotran_5"/>
    <property type="match status" value="1"/>
</dbReference>
<evidence type="ECO:0000313" key="10">
    <source>
        <dbReference type="EMBL" id="SCY61731.1"/>
    </source>
</evidence>
<feature type="domain" description="Aminotransferase class V" evidence="9">
    <location>
        <begin position="4"/>
        <end position="367"/>
    </location>
</feature>
<keyword evidence="5" id="KW-0663">Pyridoxal phosphate</keyword>
<gene>
    <name evidence="10" type="ORF">SAMN05661077_2702</name>
</gene>
<keyword evidence="4" id="KW-0479">Metal-binding</keyword>
<keyword evidence="7" id="KW-0411">Iron-sulfur</keyword>
<dbReference type="InterPro" id="IPR000192">
    <property type="entry name" value="Aminotrans_V_dom"/>
</dbReference>
<dbReference type="PANTHER" id="PTHR11601:SF34">
    <property type="entry name" value="CYSTEINE DESULFURASE"/>
    <property type="match status" value="1"/>
</dbReference>
<dbReference type="PATRIC" id="fig|381306.5.peg.2763"/>
<sequence length="386" mass="40294">MGAYLDHNATTPPDPAVREVVADGLAAGWGNPSSVHAWGRRARSRLEEARERVAALAGCAPREVTFTGGATEANNAVLKGFAARDRGARTLLVGATEHPSVLETARYLREQGQPVAEVPADGDGRITPEALRDSLEANQPVGLVSVMWANNETGTLQPIPELAAACAEHGVPLHTDAVQAAGKAPLDFAGSGAAAMSLSAHKIGGPPGVGALVRDARRLPLDPLLHGGGHERERRAGTENLAGIAGFGKAAELARERLAGFPEHARGLRDRLEAGLRESGVAVEVVSEAAERLPNTSCLLLPGVEAETLLMNMDLAGFAVSSGSACASGSLKPSPVLLAMGIPPERARSSLRVSCGWTTSQAELEEFLEVLVPLVRRLQERTTHPA</sequence>
<evidence type="ECO:0000256" key="1">
    <source>
        <dbReference type="ARBA" id="ARBA00001933"/>
    </source>
</evidence>
<evidence type="ECO:0000256" key="6">
    <source>
        <dbReference type="ARBA" id="ARBA00023004"/>
    </source>
</evidence>
<dbReference type="Gene3D" id="3.90.1150.10">
    <property type="entry name" value="Aspartate Aminotransferase, domain 1"/>
    <property type="match status" value="1"/>
</dbReference>
<dbReference type="Gene3D" id="1.10.260.50">
    <property type="match status" value="1"/>
</dbReference>
<evidence type="ECO:0000256" key="5">
    <source>
        <dbReference type="ARBA" id="ARBA00022898"/>
    </source>
</evidence>
<protein>
    <submittedName>
        <fullName evidence="10">Cysteine desulfurase</fullName>
    </submittedName>
</protein>
<dbReference type="InterPro" id="IPR015424">
    <property type="entry name" value="PyrdxlP-dep_Trfase"/>
</dbReference>
<organism evidence="10 11">
    <name type="scientific">Thiohalorhabdus denitrificans</name>
    <dbReference type="NCBI Taxonomy" id="381306"/>
    <lineage>
        <taxon>Bacteria</taxon>
        <taxon>Pseudomonadati</taxon>
        <taxon>Pseudomonadota</taxon>
        <taxon>Gammaproteobacteria</taxon>
        <taxon>Thiohalorhabdales</taxon>
        <taxon>Thiohalorhabdaceae</taxon>
        <taxon>Thiohalorhabdus</taxon>
    </lineage>
</organism>
<comment type="cofactor">
    <cofactor evidence="1">
        <name>pyridoxal 5'-phosphate</name>
        <dbReference type="ChEBI" id="CHEBI:597326"/>
    </cofactor>
</comment>
<dbReference type="InterPro" id="IPR016454">
    <property type="entry name" value="Cysteine_dSase"/>
</dbReference>
<dbReference type="GO" id="GO:0051536">
    <property type="term" value="F:iron-sulfur cluster binding"/>
    <property type="evidence" value="ECO:0007669"/>
    <property type="project" value="UniProtKB-KW"/>
</dbReference>
<proteinExistence type="inferred from homology"/>
<evidence type="ECO:0000256" key="7">
    <source>
        <dbReference type="ARBA" id="ARBA00023014"/>
    </source>
</evidence>
<keyword evidence="11" id="KW-1185">Reference proteome</keyword>
<dbReference type="RefSeq" id="WP_054965845.1">
    <property type="nucleotide sequence ID" value="NZ_FMUN01000008.1"/>
</dbReference>
<evidence type="ECO:0000256" key="4">
    <source>
        <dbReference type="ARBA" id="ARBA00022723"/>
    </source>
</evidence>
<dbReference type="EMBL" id="FMUN01000008">
    <property type="protein sequence ID" value="SCY61731.1"/>
    <property type="molecule type" value="Genomic_DNA"/>
</dbReference>
<name>A0A0P9CMZ9_9GAMM</name>
<dbReference type="AlphaFoldDB" id="A0A0P9CMZ9"/>
<evidence type="ECO:0000259" key="9">
    <source>
        <dbReference type="Pfam" id="PF00266"/>
    </source>
</evidence>
<dbReference type="Gene3D" id="3.40.640.10">
    <property type="entry name" value="Type I PLP-dependent aspartate aminotransferase-like (Major domain)"/>
    <property type="match status" value="1"/>
</dbReference>